<dbReference type="Proteomes" id="UP000661112">
    <property type="component" value="Unassembled WGS sequence"/>
</dbReference>
<protein>
    <recommendedName>
        <fullName evidence="3">DUF4384 domain-containing protein</fullName>
    </recommendedName>
</protein>
<reference evidence="1 2" key="1">
    <citation type="journal article" date="2020" name="ISME J.">
        <title>Comparative genomics reveals insights into cyanobacterial evolution and habitat adaptation.</title>
        <authorList>
            <person name="Chen M.Y."/>
            <person name="Teng W.K."/>
            <person name="Zhao L."/>
            <person name="Hu C.X."/>
            <person name="Zhou Y.K."/>
            <person name="Han B.P."/>
            <person name="Song L.R."/>
            <person name="Shu W.S."/>
        </authorList>
    </citation>
    <scope>NUCLEOTIDE SEQUENCE [LARGE SCALE GENOMIC DNA]</scope>
    <source>
        <strain evidence="1 2">FACHB-119</strain>
    </source>
</reference>
<evidence type="ECO:0008006" key="3">
    <source>
        <dbReference type="Google" id="ProtNLM"/>
    </source>
</evidence>
<accession>A0ABR8DE74</accession>
<comment type="caution">
    <text evidence="1">The sequence shown here is derived from an EMBL/GenBank/DDBJ whole genome shotgun (WGS) entry which is preliminary data.</text>
</comment>
<proteinExistence type="predicted"/>
<organism evidence="1 2">
    <name type="scientific">Anabaena azotica FACHB-119</name>
    <dbReference type="NCBI Taxonomy" id="947527"/>
    <lineage>
        <taxon>Bacteria</taxon>
        <taxon>Bacillati</taxon>
        <taxon>Cyanobacteriota</taxon>
        <taxon>Cyanophyceae</taxon>
        <taxon>Nostocales</taxon>
        <taxon>Nostocaceae</taxon>
        <taxon>Anabaena</taxon>
        <taxon>Anabaena azotica</taxon>
    </lineage>
</organism>
<keyword evidence="2" id="KW-1185">Reference proteome</keyword>
<dbReference type="EMBL" id="JACJSG010000096">
    <property type="protein sequence ID" value="MBD2505540.1"/>
    <property type="molecule type" value="Genomic_DNA"/>
</dbReference>
<dbReference type="RefSeq" id="WP_190480436.1">
    <property type="nucleotide sequence ID" value="NZ_JACJSG010000096.1"/>
</dbReference>
<evidence type="ECO:0000313" key="2">
    <source>
        <dbReference type="Proteomes" id="UP000661112"/>
    </source>
</evidence>
<name>A0ABR8DE74_9NOST</name>
<evidence type="ECO:0000313" key="1">
    <source>
        <dbReference type="EMBL" id="MBD2505540.1"/>
    </source>
</evidence>
<gene>
    <name evidence="1" type="ORF">H6G83_33935</name>
</gene>
<sequence>MFKWIISCILIVMLIFALTLPFGDGDETVDYNSFGKIKIGMTLAQAKKADPMIAIVQLNGKRNQKDGCFYVQPKSGFQFYRVRFMVVDGKIVTFEINGSNVKTTQNIKVGDSHYNLATYGIKNFQLIGNKNSKQRYFIYTPPKAPNYRMIFESGEYDYIRRYRAGKLPFVNYPFGCANYSKV</sequence>